<dbReference type="GO" id="GO:0003729">
    <property type="term" value="F:mRNA binding"/>
    <property type="evidence" value="ECO:0007669"/>
    <property type="project" value="TreeGrafter"/>
</dbReference>
<name>A0A1F6EIB6_9BACT</name>
<comment type="similarity">
    <text evidence="1">Belongs to the universal ribosomal protein uL13 family.</text>
</comment>
<reference evidence="5 6" key="1">
    <citation type="journal article" date="2016" name="Nat. Commun.">
        <title>Thousands of microbial genomes shed light on interconnected biogeochemical processes in an aquifer system.</title>
        <authorList>
            <person name="Anantharaman K."/>
            <person name="Brown C.T."/>
            <person name="Hug L.A."/>
            <person name="Sharon I."/>
            <person name="Castelle C.J."/>
            <person name="Probst A.J."/>
            <person name="Thomas B.C."/>
            <person name="Singh A."/>
            <person name="Wilkins M.J."/>
            <person name="Karaoz U."/>
            <person name="Brodie E.L."/>
            <person name="Williams K.H."/>
            <person name="Hubbard S.S."/>
            <person name="Banfield J.F."/>
        </authorList>
    </citation>
    <scope>NUCLEOTIDE SEQUENCE [LARGE SCALE GENOMIC DNA]</scope>
</reference>
<dbReference type="GO" id="GO:0017148">
    <property type="term" value="P:negative regulation of translation"/>
    <property type="evidence" value="ECO:0007669"/>
    <property type="project" value="TreeGrafter"/>
</dbReference>
<evidence type="ECO:0000256" key="3">
    <source>
        <dbReference type="ARBA" id="ARBA00023274"/>
    </source>
</evidence>
<dbReference type="GO" id="GO:0006412">
    <property type="term" value="P:translation"/>
    <property type="evidence" value="ECO:0007669"/>
    <property type="project" value="InterPro"/>
</dbReference>
<dbReference type="PIRSF" id="PIRSF002181">
    <property type="entry name" value="Ribosomal_L13"/>
    <property type="match status" value="1"/>
</dbReference>
<proteinExistence type="inferred from homology"/>
<dbReference type="GO" id="GO:0022625">
    <property type="term" value="C:cytosolic large ribosomal subunit"/>
    <property type="evidence" value="ECO:0007669"/>
    <property type="project" value="TreeGrafter"/>
</dbReference>
<dbReference type="AlphaFoldDB" id="A0A1F6EIB6"/>
<dbReference type="GO" id="GO:0003735">
    <property type="term" value="F:structural constituent of ribosome"/>
    <property type="evidence" value="ECO:0007669"/>
    <property type="project" value="InterPro"/>
</dbReference>
<evidence type="ECO:0000313" key="6">
    <source>
        <dbReference type="Proteomes" id="UP000177306"/>
    </source>
</evidence>
<dbReference type="Pfam" id="PF00572">
    <property type="entry name" value="Ribosomal_L13"/>
    <property type="match status" value="1"/>
</dbReference>
<protein>
    <recommendedName>
        <fullName evidence="4">50S ribosomal protein L13</fullName>
    </recommendedName>
</protein>
<dbReference type="InterPro" id="IPR005823">
    <property type="entry name" value="Ribosomal_uL13_bac-type"/>
</dbReference>
<evidence type="ECO:0000256" key="1">
    <source>
        <dbReference type="ARBA" id="ARBA00006227"/>
    </source>
</evidence>
<dbReference type="PANTHER" id="PTHR11545:SF2">
    <property type="entry name" value="LARGE RIBOSOMAL SUBUNIT PROTEIN UL13M"/>
    <property type="match status" value="1"/>
</dbReference>
<dbReference type="Proteomes" id="UP000177306">
    <property type="component" value="Unassembled WGS sequence"/>
</dbReference>
<comment type="caution">
    <text evidence="5">The sequence shown here is derived from an EMBL/GenBank/DDBJ whole genome shotgun (WGS) entry which is preliminary data.</text>
</comment>
<gene>
    <name evidence="5" type="ORF">A3A38_01215</name>
</gene>
<dbReference type="EMBL" id="MFLY01000001">
    <property type="protein sequence ID" value="OGG73406.1"/>
    <property type="molecule type" value="Genomic_DNA"/>
</dbReference>
<dbReference type="NCBIfam" id="TIGR01066">
    <property type="entry name" value="rplM_bact"/>
    <property type="match status" value="1"/>
</dbReference>
<accession>A0A1F6EIB6</accession>
<dbReference type="PANTHER" id="PTHR11545">
    <property type="entry name" value="RIBOSOMAL PROTEIN L13"/>
    <property type="match status" value="1"/>
</dbReference>
<keyword evidence="3" id="KW-0687">Ribonucleoprotein</keyword>
<sequence length="125" mass="14091">MYKVYRMEQKQKQYTIDASGKTIGRVASEAAKALIGKTFPDYTPHIPSVVKVTVTNAKRIRMTEKKRLEKTYTHYSGHPGGLKKETLSSLIGRRGAGAAVRKAVERMLPRNTMRTARLKRLVVSE</sequence>
<keyword evidence="2 5" id="KW-0689">Ribosomal protein</keyword>
<dbReference type="Gene3D" id="3.90.1180.10">
    <property type="entry name" value="Ribosomal protein L13"/>
    <property type="match status" value="1"/>
</dbReference>
<evidence type="ECO:0000256" key="2">
    <source>
        <dbReference type="ARBA" id="ARBA00022980"/>
    </source>
</evidence>
<organism evidence="5 6">
    <name type="scientific">Candidatus Kaiserbacteria bacterium RIFCSPLOWO2_01_FULL_53_17</name>
    <dbReference type="NCBI Taxonomy" id="1798511"/>
    <lineage>
        <taxon>Bacteria</taxon>
        <taxon>Candidatus Kaiseribacteriota</taxon>
    </lineage>
</organism>
<evidence type="ECO:0000256" key="4">
    <source>
        <dbReference type="ARBA" id="ARBA00035499"/>
    </source>
</evidence>
<dbReference type="CDD" id="cd00392">
    <property type="entry name" value="Ribosomal_L13"/>
    <property type="match status" value="1"/>
</dbReference>
<evidence type="ECO:0000313" key="5">
    <source>
        <dbReference type="EMBL" id="OGG73406.1"/>
    </source>
</evidence>
<dbReference type="InterPro" id="IPR036899">
    <property type="entry name" value="Ribosomal_uL13_sf"/>
</dbReference>
<dbReference type="InterPro" id="IPR005822">
    <property type="entry name" value="Ribosomal_uL13"/>
</dbReference>
<dbReference type="SUPFAM" id="SSF52161">
    <property type="entry name" value="Ribosomal protein L13"/>
    <property type="match status" value="1"/>
</dbReference>